<feature type="chain" id="PRO_5002723492" evidence="1">
    <location>
        <begin position="28"/>
        <end position="256"/>
    </location>
</feature>
<keyword evidence="3" id="KW-1185">Reference proteome</keyword>
<accession>A8LPN1</accession>
<dbReference type="OrthoDB" id="7059801at2"/>
<keyword evidence="1" id="KW-0732">Signal</keyword>
<protein>
    <submittedName>
        <fullName evidence="2">Uncharacterized protein</fullName>
    </submittedName>
</protein>
<evidence type="ECO:0000256" key="1">
    <source>
        <dbReference type="SAM" id="SignalP"/>
    </source>
</evidence>
<name>A8LPN1_DINSH</name>
<dbReference type="KEGG" id="dsh:Dshi_0608"/>
<dbReference type="STRING" id="398580.Dshi_0608"/>
<dbReference type="Proteomes" id="UP000006833">
    <property type="component" value="Chromosome"/>
</dbReference>
<dbReference type="AlphaFoldDB" id="A8LPN1"/>
<evidence type="ECO:0000313" key="3">
    <source>
        <dbReference type="Proteomes" id="UP000006833"/>
    </source>
</evidence>
<sequence length="256" mass="27545">MESFMSALKGAAVALGLSTFASVPATAETFDSTIADTRTLAAFTVNEDALAAWLPDTHVSAPYGSGSFAGTNLVMMFIDRMLHQNAEGDPKNGGAYRMMALIVPGKDAATGEKSTFIARLYSPGEGADPYKTAVQSTIRHDVSLRGTGTEPLSGRHVWQVEQGGGMLEISFDYAGGVPSRKVGESVLSTPLDPTVKRIYRYDQLTDVVLSGSKGIDRVNNVTVRVEIPELAEMFDRSEALIGLADRPFYTRTTWKP</sequence>
<dbReference type="EMBL" id="CP000830">
    <property type="protein sequence ID" value="ABV92354.1"/>
    <property type="molecule type" value="Genomic_DNA"/>
</dbReference>
<dbReference type="RefSeq" id="WP_012177286.1">
    <property type="nucleotide sequence ID" value="NC_009952.1"/>
</dbReference>
<gene>
    <name evidence="2" type="ordered locus">Dshi_0608</name>
</gene>
<proteinExistence type="predicted"/>
<evidence type="ECO:0000313" key="2">
    <source>
        <dbReference type="EMBL" id="ABV92354.1"/>
    </source>
</evidence>
<organism evidence="2 3">
    <name type="scientific">Dinoroseobacter shibae (strain DSM 16493 / NCIMB 14021 / DFL 12)</name>
    <dbReference type="NCBI Taxonomy" id="398580"/>
    <lineage>
        <taxon>Bacteria</taxon>
        <taxon>Pseudomonadati</taxon>
        <taxon>Pseudomonadota</taxon>
        <taxon>Alphaproteobacteria</taxon>
        <taxon>Rhodobacterales</taxon>
        <taxon>Roseobacteraceae</taxon>
        <taxon>Dinoroseobacter</taxon>
    </lineage>
</organism>
<reference evidence="3" key="1">
    <citation type="journal article" date="2010" name="ISME J.">
        <title>The complete genome sequence of the algal symbiont Dinoroseobacter shibae: a hitchhiker's guide to life in the sea.</title>
        <authorList>
            <person name="Wagner-Dobler I."/>
            <person name="Ballhausen B."/>
            <person name="Berger M."/>
            <person name="Brinkhoff T."/>
            <person name="Buchholz I."/>
            <person name="Bunk B."/>
            <person name="Cypionka H."/>
            <person name="Daniel R."/>
            <person name="Drepper T."/>
            <person name="Gerdts G."/>
            <person name="Hahnke S."/>
            <person name="Han C."/>
            <person name="Jahn D."/>
            <person name="Kalhoefer D."/>
            <person name="Kiss H."/>
            <person name="Klenk H.P."/>
            <person name="Kyrpides N."/>
            <person name="Liebl W."/>
            <person name="Liesegang H."/>
            <person name="Meincke L."/>
            <person name="Pati A."/>
            <person name="Petersen J."/>
            <person name="Piekarski T."/>
            <person name="Pommerenke C."/>
            <person name="Pradella S."/>
            <person name="Pukall R."/>
            <person name="Rabus R."/>
            <person name="Stackebrandt E."/>
            <person name="Thole S."/>
            <person name="Thompson L."/>
            <person name="Tielen P."/>
            <person name="Tomasch J."/>
            <person name="von Jan M."/>
            <person name="Wanphrut N."/>
            <person name="Wichels A."/>
            <person name="Zech H."/>
            <person name="Simon M."/>
        </authorList>
    </citation>
    <scope>NUCLEOTIDE SEQUENCE [LARGE SCALE GENOMIC DNA]</scope>
    <source>
        <strain evidence="3">DSM 16493 / NCIMB 14021 / DFL 12</strain>
    </source>
</reference>
<feature type="signal peptide" evidence="1">
    <location>
        <begin position="1"/>
        <end position="27"/>
    </location>
</feature>
<dbReference type="HOGENOM" id="CLU_096105_0_0_5"/>
<dbReference type="eggNOG" id="ENOG5032ZKX">
    <property type="taxonomic scope" value="Bacteria"/>
</dbReference>